<comment type="caution">
    <text evidence="2">The sequence shown here is derived from an EMBL/GenBank/DDBJ whole genome shotgun (WGS) entry which is preliminary data.</text>
</comment>
<protein>
    <submittedName>
        <fullName evidence="2">Uncharacterized protein</fullName>
    </submittedName>
</protein>
<dbReference type="AlphaFoldDB" id="A0A9D4UQG0"/>
<dbReference type="Proteomes" id="UP000886520">
    <property type="component" value="Chromosome 12"/>
</dbReference>
<evidence type="ECO:0000256" key="1">
    <source>
        <dbReference type="SAM" id="MobiDB-lite"/>
    </source>
</evidence>
<evidence type="ECO:0000313" key="2">
    <source>
        <dbReference type="EMBL" id="KAI5072210.1"/>
    </source>
</evidence>
<organism evidence="2 3">
    <name type="scientific">Adiantum capillus-veneris</name>
    <name type="common">Maidenhair fern</name>
    <dbReference type="NCBI Taxonomy" id="13818"/>
    <lineage>
        <taxon>Eukaryota</taxon>
        <taxon>Viridiplantae</taxon>
        <taxon>Streptophyta</taxon>
        <taxon>Embryophyta</taxon>
        <taxon>Tracheophyta</taxon>
        <taxon>Polypodiopsida</taxon>
        <taxon>Polypodiidae</taxon>
        <taxon>Polypodiales</taxon>
        <taxon>Pteridineae</taxon>
        <taxon>Pteridaceae</taxon>
        <taxon>Vittarioideae</taxon>
        <taxon>Adiantum</taxon>
    </lineage>
</organism>
<gene>
    <name evidence="2" type="ORF">GOP47_0012316</name>
</gene>
<accession>A0A9D4UQG0</accession>
<reference evidence="2" key="1">
    <citation type="submission" date="2021-01" db="EMBL/GenBank/DDBJ databases">
        <title>Adiantum capillus-veneris genome.</title>
        <authorList>
            <person name="Fang Y."/>
            <person name="Liao Q."/>
        </authorList>
    </citation>
    <scope>NUCLEOTIDE SEQUENCE</scope>
    <source>
        <strain evidence="2">H3</strain>
        <tissue evidence="2">Leaf</tissue>
    </source>
</reference>
<name>A0A9D4UQG0_ADICA</name>
<proteinExistence type="predicted"/>
<dbReference type="EMBL" id="JABFUD020000012">
    <property type="protein sequence ID" value="KAI5072210.1"/>
    <property type="molecule type" value="Genomic_DNA"/>
</dbReference>
<evidence type="ECO:0000313" key="3">
    <source>
        <dbReference type="Proteomes" id="UP000886520"/>
    </source>
</evidence>
<keyword evidence="3" id="KW-1185">Reference proteome</keyword>
<feature type="region of interest" description="Disordered" evidence="1">
    <location>
        <begin position="1"/>
        <end position="26"/>
    </location>
</feature>
<feature type="compositionally biased region" description="Basic and acidic residues" evidence="1">
    <location>
        <begin position="1"/>
        <end position="22"/>
    </location>
</feature>
<sequence>MSKRTRVDGEDNGRRPTPDEFKGPSPLVRRAEDLRMSVLGQMKEPFRWRPTRVSNKWYRMTVTAMVGNVEQTSEKFGGALSQSCALLACSIAEWLLLHPGFSAPSSDNLDAIFDTVLLMQEQFTKRDVMPNIEEVLEKEFKGRLKMTGHYGGVLEPINELLEIRCTYWLEGHIFGCSMWTKTSNFGL</sequence>